<reference evidence="1 2" key="1">
    <citation type="journal article" date="2008" name="J. Bacteriol.">
        <title>Insights into plant cell wall degradation from the genome sequence of the soil bacterium Cellvibrio japonicus.</title>
        <authorList>
            <person name="Deboy R.T."/>
            <person name="Mongodin E.F."/>
            <person name="Fouts D.E."/>
            <person name="Tailford L.E."/>
            <person name="Khouri H."/>
            <person name="Emerson J.B."/>
            <person name="Mohamoud Y."/>
            <person name="Watkins K."/>
            <person name="Henrissat B."/>
            <person name="Gilbert H.J."/>
            <person name="Nelson K.E."/>
        </authorList>
    </citation>
    <scope>NUCLEOTIDE SEQUENCE [LARGE SCALE GENOMIC DNA]</scope>
    <source>
        <strain evidence="1 2">Ueda107</strain>
    </source>
</reference>
<organism evidence="1 2">
    <name type="scientific">Cellvibrio japonicus (strain Ueda107)</name>
    <name type="common">Pseudomonas fluorescens subsp. cellulosa</name>
    <dbReference type="NCBI Taxonomy" id="498211"/>
    <lineage>
        <taxon>Bacteria</taxon>
        <taxon>Pseudomonadati</taxon>
        <taxon>Pseudomonadota</taxon>
        <taxon>Gammaproteobacteria</taxon>
        <taxon>Cellvibrionales</taxon>
        <taxon>Cellvibrionaceae</taxon>
        <taxon>Cellvibrio</taxon>
    </lineage>
</organism>
<evidence type="ECO:0000313" key="2">
    <source>
        <dbReference type="Proteomes" id="UP000001036"/>
    </source>
</evidence>
<evidence type="ECO:0000313" key="1">
    <source>
        <dbReference type="EMBL" id="ACE85324.1"/>
    </source>
</evidence>
<dbReference type="EMBL" id="CP000934">
    <property type="protein sequence ID" value="ACE85324.1"/>
    <property type="molecule type" value="Genomic_DNA"/>
</dbReference>
<dbReference type="STRING" id="498211.CJA_1500"/>
<gene>
    <name evidence="1" type="ordered locus">CJA_1500</name>
</gene>
<dbReference type="Proteomes" id="UP000001036">
    <property type="component" value="Chromosome"/>
</dbReference>
<dbReference type="KEGG" id="cja:CJA_1500"/>
<protein>
    <submittedName>
        <fullName evidence="1">Uncharacterized protein</fullName>
    </submittedName>
</protein>
<keyword evidence="2" id="KW-1185">Reference proteome</keyword>
<dbReference type="HOGENOM" id="CLU_3286865_0_0_6"/>
<dbReference type="AlphaFoldDB" id="B3PDP0"/>
<proteinExistence type="predicted"/>
<accession>B3PDP0</accession>
<name>B3PDP0_CELJU</name>
<sequence length="40" mass="4284">MAGLNGILSVLFGWDLPVLTEMVRVGGSAMQRGAQFWCDG</sequence>